<protein>
    <recommendedName>
        <fullName evidence="1">RNA polymerase sigma-70 region 2 domain-containing protein</fullName>
    </recommendedName>
</protein>
<accession>A0A0F9J7C1</accession>
<sequence length="161" mass="18925">MVNYSYNELETKWSRLLNKFSQKYVIPGYDQDDIMQELRMTLVRANELHDPNRSKFITYLHFAFDSKCKQLYRDVQGRKKDIPIGMISHLDNWVPTLAHDNINNYENIDLFTGLTPPAFKMSLLILEGKTKKKDWLAAGMTKDEIRIAREELKLALNEGRK</sequence>
<gene>
    <name evidence="2" type="ORF">LCGC14_1491350</name>
</gene>
<dbReference type="Pfam" id="PF04542">
    <property type="entry name" value="Sigma70_r2"/>
    <property type="match status" value="1"/>
</dbReference>
<dbReference type="InterPro" id="IPR013325">
    <property type="entry name" value="RNA_pol_sigma_r2"/>
</dbReference>
<dbReference type="EMBL" id="LAZR01010726">
    <property type="protein sequence ID" value="KKM65428.1"/>
    <property type="molecule type" value="Genomic_DNA"/>
</dbReference>
<dbReference type="InterPro" id="IPR007627">
    <property type="entry name" value="RNA_pol_sigma70_r2"/>
</dbReference>
<dbReference type="GO" id="GO:0006352">
    <property type="term" value="P:DNA-templated transcription initiation"/>
    <property type="evidence" value="ECO:0007669"/>
    <property type="project" value="InterPro"/>
</dbReference>
<organism evidence="2">
    <name type="scientific">marine sediment metagenome</name>
    <dbReference type="NCBI Taxonomy" id="412755"/>
    <lineage>
        <taxon>unclassified sequences</taxon>
        <taxon>metagenomes</taxon>
        <taxon>ecological metagenomes</taxon>
    </lineage>
</organism>
<feature type="domain" description="RNA polymerase sigma-70 region 2" evidence="1">
    <location>
        <begin position="13"/>
        <end position="74"/>
    </location>
</feature>
<proteinExistence type="predicted"/>
<comment type="caution">
    <text evidence="2">The sequence shown here is derived from an EMBL/GenBank/DDBJ whole genome shotgun (WGS) entry which is preliminary data.</text>
</comment>
<evidence type="ECO:0000313" key="2">
    <source>
        <dbReference type="EMBL" id="KKM65428.1"/>
    </source>
</evidence>
<dbReference type="AlphaFoldDB" id="A0A0F9J7C1"/>
<evidence type="ECO:0000259" key="1">
    <source>
        <dbReference type="Pfam" id="PF04542"/>
    </source>
</evidence>
<dbReference type="SUPFAM" id="SSF88946">
    <property type="entry name" value="Sigma2 domain of RNA polymerase sigma factors"/>
    <property type="match status" value="1"/>
</dbReference>
<dbReference type="GO" id="GO:0003700">
    <property type="term" value="F:DNA-binding transcription factor activity"/>
    <property type="evidence" value="ECO:0007669"/>
    <property type="project" value="InterPro"/>
</dbReference>
<name>A0A0F9J7C1_9ZZZZ</name>
<reference evidence="2" key="1">
    <citation type="journal article" date="2015" name="Nature">
        <title>Complex archaea that bridge the gap between prokaryotes and eukaryotes.</title>
        <authorList>
            <person name="Spang A."/>
            <person name="Saw J.H."/>
            <person name="Jorgensen S.L."/>
            <person name="Zaremba-Niedzwiedzka K."/>
            <person name="Martijn J."/>
            <person name="Lind A.E."/>
            <person name="van Eijk R."/>
            <person name="Schleper C."/>
            <person name="Guy L."/>
            <person name="Ettema T.J."/>
        </authorList>
    </citation>
    <scope>NUCLEOTIDE SEQUENCE</scope>
</reference>